<reference evidence="3 4" key="1">
    <citation type="submission" date="2019-03" db="EMBL/GenBank/DDBJ databases">
        <authorList>
            <person name="Gaulin E."/>
            <person name="Dumas B."/>
        </authorList>
    </citation>
    <scope>NUCLEOTIDE SEQUENCE [LARGE SCALE GENOMIC DNA]</scope>
    <source>
        <strain evidence="3">CBS 568.67</strain>
    </source>
</reference>
<feature type="domain" description="Tyrosine-protein kinase ephrin type A/B receptor-like" evidence="1">
    <location>
        <begin position="534"/>
        <end position="575"/>
    </location>
</feature>
<dbReference type="Pfam" id="PF07699">
    <property type="entry name" value="Ephrin_rec_like"/>
    <property type="match status" value="3"/>
</dbReference>
<feature type="domain" description="Tyrosine-protein kinase ephrin type A/B receptor-like" evidence="1">
    <location>
        <begin position="639"/>
        <end position="688"/>
    </location>
</feature>
<evidence type="ECO:0000259" key="1">
    <source>
        <dbReference type="Pfam" id="PF07699"/>
    </source>
</evidence>
<gene>
    <name evidence="3" type="primary">Aste57867_24936</name>
    <name evidence="2" type="ORF">As57867_024858</name>
    <name evidence="3" type="ORF">ASTE57867_24936</name>
</gene>
<evidence type="ECO:0000313" key="4">
    <source>
        <dbReference type="Proteomes" id="UP000332933"/>
    </source>
</evidence>
<dbReference type="InterPro" id="IPR011641">
    <property type="entry name" value="Tyr-kin_ephrin_A/B_rcpt-like"/>
</dbReference>
<dbReference type="OrthoDB" id="200667at2759"/>
<dbReference type="SUPFAM" id="SSF57184">
    <property type="entry name" value="Growth factor receptor domain"/>
    <property type="match status" value="5"/>
</dbReference>
<dbReference type="PANTHER" id="PTHR46967:SF1">
    <property type="entry name" value="KERATIN-ASSOCIATED PROTEIN 16-1-LIKE"/>
    <property type="match status" value="1"/>
</dbReference>
<protein>
    <submittedName>
        <fullName evidence="3">Aste57867_24936 protein</fullName>
    </submittedName>
</protein>
<name>A0A485LW02_9STRA</name>
<dbReference type="Gene3D" id="2.10.50.10">
    <property type="entry name" value="Tumor Necrosis Factor Receptor, subunit A, domain 2"/>
    <property type="match status" value="6"/>
</dbReference>
<dbReference type="SUPFAM" id="SSF117281">
    <property type="entry name" value="Kelch motif"/>
    <property type="match status" value="1"/>
</dbReference>
<dbReference type="SMART" id="SM01411">
    <property type="entry name" value="Ephrin_rec_like"/>
    <property type="match status" value="10"/>
</dbReference>
<proteinExistence type="predicted"/>
<keyword evidence="4" id="KW-1185">Reference proteome</keyword>
<evidence type="ECO:0000313" key="3">
    <source>
        <dbReference type="EMBL" id="VFU01567.1"/>
    </source>
</evidence>
<dbReference type="Gene3D" id="2.120.10.80">
    <property type="entry name" value="Kelch-type beta propeller"/>
    <property type="match status" value="2"/>
</dbReference>
<dbReference type="PANTHER" id="PTHR46967">
    <property type="entry name" value="INSULIN-LIKE GROWTH FACTOR BINDING PROTEIN,N-TERMINAL"/>
    <property type="match status" value="1"/>
</dbReference>
<accession>A0A485LW02</accession>
<evidence type="ECO:0000313" key="2">
    <source>
        <dbReference type="EMBL" id="KAF0682923.1"/>
    </source>
</evidence>
<feature type="domain" description="Tyrosine-protein kinase ephrin type A/B receptor-like" evidence="1">
    <location>
        <begin position="445"/>
        <end position="495"/>
    </location>
</feature>
<dbReference type="InterPro" id="IPR009030">
    <property type="entry name" value="Growth_fac_rcpt_cys_sf"/>
</dbReference>
<sequence>MLLRSSNTAHVSHTASYVSPFVVIIGGYSISTGQPVTSNTVEVYDPVAASVVFPSLSFGYVAPTTVVRAPTTNFLPATRSEHSAAVWDNAIFIYGGQNTAIMGDMWRYIIISPLVRMKTSSSTSLCLASGGGSSGVWDQVTAAVASSFPIARKGHATAVYATNASAMTALVFGGTLVNSYQDVNDAYFVTIKKTAGTTACQNAQPKVTWQRVVTAANNTAPSPRAYMSVTLNPPGGTFPSCMVVYGGIATATNIVNGELWTLCPKMAGPSLIPVEQQVYVWTLLAPVGTAPNPRYGHTAAPTYADRFLVVGGSFMFPNDYMGDAWEYNMVLQRWIQQSLLVTGTTAIPPRRFHSMTTTPQGVLVILGGIGRYALLDATSTQCPFASAQCAAGSIQMFCNATGQARALHPIHCHSTNAVDHVPAMCGRIFRRRGRRAMRFLSPGPGTYSLVGSSSCTSCPVGTYSSITAAPSLQSCTPCPAGTFSQATGASSFATCLSCSAGTFSSAPGAPSCAPCAAGSYSGSNASVCALCPIGTFSQSQASTCSNCSAGSFAPFTAMGACLACPLGMYSNATASKCTGCPLGTANNALSGAFTNCVACTAGTYADTLGLTTCKVCPDGTASSVARSSSVLNCSICPLGTYASGLVGKTACVGCPNGTFANRSGTAVCLTCPSNSFTSGSSATSATACRLCASGTQFNATTGQCTACPAGSYATNATTAGSPGCALCPYGAYTTSLTDAQNTQCLSCSAMQVSATMGATSCQSCAPGSYSSNQWSTCLPCSSPCPVGRNGGLCSNQGTCVYGGCVCNATYAGYACQTPLSTTTTAGVVFFATPNQTVLFDNVTTNVVTLQREGGANGTLRVVVSVAPPAPTTNNATTTSGGLPAAWSTTVTFATQQMTANVTLPVHAIATGSGGCASLALVLLDVAPGTVPSCVSATDAKSLLLLVQATAIATTTIQLVSSTASGYALSIAVSTTAASSTVTAALPVLVAPVNTYFYFDTNLDATIVPLVPAMIARLQGSYAAMSIAWQFLSNLNGNASTVFASDTTGLMTSLNAISTFPVASFNGAFLNTTFLPSLQWSPGALRTVVIFTTATSLASTTVVSSIKQACLQSNVVPYFVVPSTKLSVTSALVTSLGLGAAAGYTINSFVTLPWQMLQTPTPALVYIVSNPNSLVQSVVSTAAASLSITFRKATAVDPIQSTVVANVLGLGEVQLTLATFVPACASPLPQLTTWPLLNGWVAPFTTSADLASQWTLLSNASSSSSSLTALLTMAQGLAVVSTNNATVSYGQRVTVYLQPNLPIAVRAYVQLPLASNTTSSSIELIVGGRGNFVARSAVPMTLNPNVVDWQFVYATVVVPQTLTSLQIVLNTTTTMKVANLGVYPDPAFACRCDPGFYVQNGNCKRCPTGFACGGGVLTQCTGPTYTFGAFSACKPCLTGWTCSSGLATPCPKGTFTSDATTCQPCPPGYQCLQGLKSLCSAGSFATGSALECSLCLPGTFANTSGASVCFPCPAGFTSSYRRDHCIPCASGTISTQGAFPCANCPINSFATSGSPTCTSCPQGYMTFLPGSQECEKVS</sequence>
<dbReference type="InterPro" id="IPR015915">
    <property type="entry name" value="Kelch-typ_b-propeller"/>
</dbReference>
<dbReference type="Proteomes" id="UP000332933">
    <property type="component" value="Unassembled WGS sequence"/>
</dbReference>
<reference evidence="2" key="2">
    <citation type="submission" date="2019-06" db="EMBL/GenBank/DDBJ databases">
        <title>Genomics analysis of Aphanomyces spp. identifies a new class of oomycete effector associated with host adaptation.</title>
        <authorList>
            <person name="Gaulin E."/>
        </authorList>
    </citation>
    <scope>NUCLEOTIDE SEQUENCE</scope>
    <source>
        <strain evidence="2">CBS 578.67</strain>
    </source>
</reference>
<dbReference type="EMBL" id="CAADRA010007504">
    <property type="protein sequence ID" value="VFU01567.1"/>
    <property type="molecule type" value="Genomic_DNA"/>
</dbReference>
<dbReference type="Pfam" id="PF24681">
    <property type="entry name" value="Kelch_KLHDC2_KLHL20_DRC7"/>
    <property type="match status" value="1"/>
</dbReference>
<dbReference type="EMBL" id="VJMH01007478">
    <property type="protein sequence ID" value="KAF0682923.1"/>
    <property type="molecule type" value="Genomic_DNA"/>
</dbReference>
<organism evidence="3 4">
    <name type="scientific">Aphanomyces stellatus</name>
    <dbReference type="NCBI Taxonomy" id="120398"/>
    <lineage>
        <taxon>Eukaryota</taxon>
        <taxon>Sar</taxon>
        <taxon>Stramenopiles</taxon>
        <taxon>Oomycota</taxon>
        <taxon>Saprolegniomycetes</taxon>
        <taxon>Saprolegniales</taxon>
        <taxon>Verrucalvaceae</taxon>
        <taxon>Aphanomyces</taxon>
    </lineage>
</organism>